<proteinExistence type="predicted"/>
<keyword evidence="1" id="KW-1133">Transmembrane helix</keyword>
<feature type="transmembrane region" description="Helical" evidence="1">
    <location>
        <begin position="21"/>
        <end position="39"/>
    </location>
</feature>
<keyword evidence="3" id="KW-1185">Reference proteome</keyword>
<protein>
    <recommendedName>
        <fullName evidence="4">Potassium transporter KefB</fullName>
    </recommendedName>
</protein>
<reference evidence="3" key="1">
    <citation type="submission" date="2016-10" db="EMBL/GenBank/DDBJ databases">
        <authorList>
            <person name="Varghese N."/>
            <person name="Submissions S."/>
        </authorList>
    </citation>
    <scope>NUCLEOTIDE SEQUENCE [LARGE SCALE GENOMIC DNA]</scope>
    <source>
        <strain evidence="3">DSM 19110</strain>
    </source>
</reference>
<accession>A0A1G9MMU3</accession>
<evidence type="ECO:0008006" key="4">
    <source>
        <dbReference type="Google" id="ProtNLM"/>
    </source>
</evidence>
<gene>
    <name evidence="2" type="ORF">SAMN05421820_10265</name>
</gene>
<dbReference type="EMBL" id="FNGY01000002">
    <property type="protein sequence ID" value="SDL75602.1"/>
    <property type="molecule type" value="Genomic_DNA"/>
</dbReference>
<evidence type="ECO:0000256" key="1">
    <source>
        <dbReference type="SAM" id="Phobius"/>
    </source>
</evidence>
<name>A0A1G9MMU3_9SPHI</name>
<dbReference type="Proteomes" id="UP000183200">
    <property type="component" value="Unassembled WGS sequence"/>
</dbReference>
<dbReference type="AlphaFoldDB" id="A0A1G9MMU3"/>
<evidence type="ECO:0000313" key="3">
    <source>
        <dbReference type="Proteomes" id="UP000183200"/>
    </source>
</evidence>
<dbReference type="RefSeq" id="WP_074604997.1">
    <property type="nucleotide sequence ID" value="NZ_FNGY01000002.1"/>
</dbReference>
<keyword evidence="1" id="KW-0472">Membrane</keyword>
<organism evidence="2 3">
    <name type="scientific">Pedobacter steynii</name>
    <dbReference type="NCBI Taxonomy" id="430522"/>
    <lineage>
        <taxon>Bacteria</taxon>
        <taxon>Pseudomonadati</taxon>
        <taxon>Bacteroidota</taxon>
        <taxon>Sphingobacteriia</taxon>
        <taxon>Sphingobacteriales</taxon>
        <taxon>Sphingobacteriaceae</taxon>
        <taxon>Pedobacter</taxon>
    </lineage>
</organism>
<keyword evidence="1" id="KW-0812">Transmembrane</keyword>
<evidence type="ECO:0000313" key="2">
    <source>
        <dbReference type="EMBL" id="SDL75602.1"/>
    </source>
</evidence>
<feature type="transmembrane region" description="Helical" evidence="1">
    <location>
        <begin position="51"/>
        <end position="72"/>
    </location>
</feature>
<sequence length="112" mass="12300">MTQRKNLTAQSVHPVSLGSRLMLGAGIALILITVFLLQVRGADPEWGKLWMVKPMIIVPVAGAMGAAFYFLMDHLRDEGGWRKILANVLSLVVYLIALWLGTVLGLNGTLWN</sequence>
<feature type="transmembrane region" description="Helical" evidence="1">
    <location>
        <begin position="84"/>
        <end position="106"/>
    </location>
</feature>
<dbReference type="OrthoDB" id="770034at2"/>